<accession>A0A1P9X0U4</accession>
<gene>
    <name evidence="1" type="ORF">AWR27_18935</name>
</gene>
<dbReference type="AlphaFoldDB" id="A0A1P9X0U4"/>
<protein>
    <submittedName>
        <fullName evidence="1">Uncharacterized protein</fullName>
    </submittedName>
</protein>
<dbReference type="Proteomes" id="UP000187941">
    <property type="component" value="Chromosome"/>
</dbReference>
<reference evidence="1 2" key="1">
    <citation type="submission" date="2016-01" db="EMBL/GenBank/DDBJ databases">
        <authorList>
            <person name="Oliw E.H."/>
        </authorList>
    </citation>
    <scope>NUCLEOTIDE SEQUENCE [LARGE SCALE GENOMIC DNA]</scope>
    <source>
        <strain evidence="1 2">DY10</strain>
    </source>
</reference>
<evidence type="ECO:0000313" key="2">
    <source>
        <dbReference type="Proteomes" id="UP000187941"/>
    </source>
</evidence>
<name>A0A1P9X0U4_9BACT</name>
<dbReference type="EMBL" id="CP014263">
    <property type="protein sequence ID" value="AQG81213.1"/>
    <property type="molecule type" value="Genomic_DNA"/>
</dbReference>
<evidence type="ECO:0000313" key="1">
    <source>
        <dbReference type="EMBL" id="AQG81213.1"/>
    </source>
</evidence>
<proteinExistence type="predicted"/>
<dbReference type="STRING" id="1178516.AWR27_18935"/>
<dbReference type="KEGG" id="smon:AWR27_18935"/>
<sequence length="68" mass="8067">MNRLNDIQIGLLRMFDRPMSQEETLELKRLLTRHYAQKAREAATKVAEERGYTQADYDALLNQQQRTK</sequence>
<dbReference type="OrthoDB" id="798931at2"/>
<keyword evidence="2" id="KW-1185">Reference proteome</keyword>
<dbReference type="RefSeq" id="WP_077132675.1">
    <property type="nucleotide sequence ID" value="NZ_CP014263.1"/>
</dbReference>
<organism evidence="1 2">
    <name type="scientific">Spirosoma montaniterrae</name>
    <dbReference type="NCBI Taxonomy" id="1178516"/>
    <lineage>
        <taxon>Bacteria</taxon>
        <taxon>Pseudomonadati</taxon>
        <taxon>Bacteroidota</taxon>
        <taxon>Cytophagia</taxon>
        <taxon>Cytophagales</taxon>
        <taxon>Cytophagaceae</taxon>
        <taxon>Spirosoma</taxon>
    </lineage>
</organism>